<dbReference type="AlphaFoldDB" id="A0A914CNJ7"/>
<evidence type="ECO:0000313" key="9">
    <source>
        <dbReference type="Proteomes" id="UP000887540"/>
    </source>
</evidence>
<dbReference type="GO" id="GO:0004518">
    <property type="term" value="F:nuclease activity"/>
    <property type="evidence" value="ECO:0007669"/>
    <property type="project" value="UniProtKB-KW"/>
</dbReference>
<evidence type="ECO:0000256" key="2">
    <source>
        <dbReference type="ARBA" id="ARBA00004123"/>
    </source>
</evidence>
<dbReference type="WBParaSite" id="ACRNAN_scaffold12731.g20760.t2">
    <property type="protein sequence ID" value="ACRNAN_scaffold12731.g20760.t2"/>
    <property type="gene ID" value="ACRNAN_scaffold12731.g20760"/>
</dbReference>
<dbReference type="GO" id="GO:0016787">
    <property type="term" value="F:hydrolase activity"/>
    <property type="evidence" value="ECO:0007669"/>
    <property type="project" value="UniProtKB-KW"/>
</dbReference>
<comment type="similarity">
    <text evidence="3">Belongs to the HARBI1 family.</text>
</comment>
<dbReference type="InterPro" id="IPR027806">
    <property type="entry name" value="HARBI1_dom"/>
</dbReference>
<dbReference type="PANTHER" id="PTHR22930:SF85">
    <property type="entry name" value="GH03217P-RELATED"/>
    <property type="match status" value="1"/>
</dbReference>
<keyword evidence="9" id="KW-1185">Reference proteome</keyword>
<accession>A0A914CNJ7</accession>
<keyword evidence="6" id="KW-0378">Hydrolase</keyword>
<evidence type="ECO:0000256" key="5">
    <source>
        <dbReference type="ARBA" id="ARBA00022723"/>
    </source>
</evidence>
<dbReference type="GO" id="GO:0046872">
    <property type="term" value="F:metal ion binding"/>
    <property type="evidence" value="ECO:0007669"/>
    <property type="project" value="UniProtKB-KW"/>
</dbReference>
<keyword evidence="4" id="KW-0540">Nuclease</keyword>
<evidence type="ECO:0000313" key="10">
    <source>
        <dbReference type="WBParaSite" id="ACRNAN_scaffold12731.g20760.t2"/>
    </source>
</evidence>
<feature type="domain" description="DDE Tnp4" evidence="8">
    <location>
        <begin position="51"/>
        <end position="201"/>
    </location>
</feature>
<dbReference type="InterPro" id="IPR045249">
    <property type="entry name" value="HARBI1-like"/>
</dbReference>
<dbReference type="PANTHER" id="PTHR22930">
    <property type="match status" value="1"/>
</dbReference>
<name>A0A914CNJ7_9BILA</name>
<dbReference type="Pfam" id="PF13359">
    <property type="entry name" value="DDE_Tnp_4"/>
    <property type="match status" value="1"/>
</dbReference>
<evidence type="ECO:0000256" key="7">
    <source>
        <dbReference type="ARBA" id="ARBA00023242"/>
    </source>
</evidence>
<evidence type="ECO:0000256" key="3">
    <source>
        <dbReference type="ARBA" id="ARBA00006958"/>
    </source>
</evidence>
<comment type="subcellular location">
    <subcellularLocation>
        <location evidence="2">Nucleus</location>
    </subcellularLocation>
</comment>
<dbReference type="Proteomes" id="UP000887540">
    <property type="component" value="Unplaced"/>
</dbReference>
<reference evidence="10" key="1">
    <citation type="submission" date="2022-11" db="UniProtKB">
        <authorList>
            <consortium name="WormBaseParasite"/>
        </authorList>
    </citation>
    <scope>IDENTIFICATION</scope>
</reference>
<evidence type="ECO:0000256" key="1">
    <source>
        <dbReference type="ARBA" id="ARBA00001968"/>
    </source>
</evidence>
<protein>
    <submittedName>
        <fullName evidence="10">DDE Tnp4 domain-containing protein</fullName>
    </submittedName>
</protein>
<keyword evidence="7" id="KW-0539">Nucleus</keyword>
<evidence type="ECO:0000259" key="8">
    <source>
        <dbReference type="Pfam" id="PF13359"/>
    </source>
</evidence>
<keyword evidence="5" id="KW-0479">Metal-binding</keyword>
<organism evidence="9 10">
    <name type="scientific">Acrobeloides nanus</name>
    <dbReference type="NCBI Taxonomy" id="290746"/>
    <lineage>
        <taxon>Eukaryota</taxon>
        <taxon>Metazoa</taxon>
        <taxon>Ecdysozoa</taxon>
        <taxon>Nematoda</taxon>
        <taxon>Chromadorea</taxon>
        <taxon>Rhabditida</taxon>
        <taxon>Tylenchina</taxon>
        <taxon>Cephalobomorpha</taxon>
        <taxon>Cephaloboidea</taxon>
        <taxon>Cephalobidae</taxon>
        <taxon>Acrobeloides</taxon>
    </lineage>
</organism>
<comment type="cofactor">
    <cofactor evidence="1">
        <name>a divalent metal cation</name>
        <dbReference type="ChEBI" id="CHEBI:60240"/>
    </cofactor>
</comment>
<sequence length="222" mass="25452">MSLYNAVKEVTPVINDKLKRLIGWPSTQQARERIPLNFRAIAGLDNICGVIDGTHVDIATPTVDEPQFVNRHNRHSLNVMAICGPAMDFYYINARFPGSVNDCRVLRNSSIFQFFENGWRPFNNAIIIGDSIYPTLPWLTSMIPGVNGPQRRFYDNLQKTRSIIECSFGLLKMRFQCLTKLRVKDPSYSANIINCVALLHNFIIRTRLEDENDDNEFLLIEN</sequence>
<evidence type="ECO:0000256" key="6">
    <source>
        <dbReference type="ARBA" id="ARBA00022801"/>
    </source>
</evidence>
<proteinExistence type="inferred from homology"/>
<evidence type="ECO:0000256" key="4">
    <source>
        <dbReference type="ARBA" id="ARBA00022722"/>
    </source>
</evidence>
<dbReference type="GO" id="GO:0005634">
    <property type="term" value="C:nucleus"/>
    <property type="evidence" value="ECO:0007669"/>
    <property type="project" value="UniProtKB-SubCell"/>
</dbReference>